<protein>
    <submittedName>
        <fullName evidence="1">Retrovirus-related Pol polyprotein from transposon TNT 1-94</fullName>
    </submittedName>
</protein>
<evidence type="ECO:0000313" key="2">
    <source>
        <dbReference type="Proteomes" id="UP000634136"/>
    </source>
</evidence>
<proteinExistence type="predicted"/>
<keyword evidence="2" id="KW-1185">Reference proteome</keyword>
<name>A0A834T406_9FABA</name>
<accession>A0A834T406</accession>
<dbReference type="AlphaFoldDB" id="A0A834T406"/>
<comment type="caution">
    <text evidence="1">The sequence shown here is derived from an EMBL/GenBank/DDBJ whole genome shotgun (WGS) entry which is preliminary data.</text>
</comment>
<dbReference type="EMBL" id="JAAIUW010000009">
    <property type="protein sequence ID" value="KAF7814767.1"/>
    <property type="molecule type" value="Genomic_DNA"/>
</dbReference>
<gene>
    <name evidence="1" type="ORF">G2W53_028736</name>
</gene>
<sequence>MCLMVMQHSIVESLMGGILENTDEKHGHVKKDFTKFGDWQVKKGTLLNFICSEVNLAMVPIDTWWVDSARSIAHICVSMEGA</sequence>
<evidence type="ECO:0000313" key="1">
    <source>
        <dbReference type="EMBL" id="KAF7814767.1"/>
    </source>
</evidence>
<organism evidence="1 2">
    <name type="scientific">Senna tora</name>
    <dbReference type="NCBI Taxonomy" id="362788"/>
    <lineage>
        <taxon>Eukaryota</taxon>
        <taxon>Viridiplantae</taxon>
        <taxon>Streptophyta</taxon>
        <taxon>Embryophyta</taxon>
        <taxon>Tracheophyta</taxon>
        <taxon>Spermatophyta</taxon>
        <taxon>Magnoliopsida</taxon>
        <taxon>eudicotyledons</taxon>
        <taxon>Gunneridae</taxon>
        <taxon>Pentapetalae</taxon>
        <taxon>rosids</taxon>
        <taxon>fabids</taxon>
        <taxon>Fabales</taxon>
        <taxon>Fabaceae</taxon>
        <taxon>Caesalpinioideae</taxon>
        <taxon>Cassia clade</taxon>
        <taxon>Senna</taxon>
    </lineage>
</organism>
<reference evidence="1" key="1">
    <citation type="submission" date="2020-09" db="EMBL/GenBank/DDBJ databases">
        <title>Genome-Enabled Discovery of Anthraquinone Biosynthesis in Senna tora.</title>
        <authorList>
            <person name="Kang S.-H."/>
            <person name="Pandey R.P."/>
            <person name="Lee C.-M."/>
            <person name="Sim J.-S."/>
            <person name="Jeong J.-T."/>
            <person name="Choi B.-S."/>
            <person name="Jung M."/>
            <person name="Ginzburg D."/>
            <person name="Zhao K."/>
            <person name="Won S.Y."/>
            <person name="Oh T.-J."/>
            <person name="Yu Y."/>
            <person name="Kim N.-H."/>
            <person name="Lee O.R."/>
            <person name="Lee T.-H."/>
            <person name="Bashyal P."/>
            <person name="Kim T.-S."/>
            <person name="Lee W.-H."/>
            <person name="Kawkins C."/>
            <person name="Kim C.-K."/>
            <person name="Kim J.S."/>
            <person name="Ahn B.O."/>
            <person name="Rhee S.Y."/>
            <person name="Sohng J.K."/>
        </authorList>
    </citation>
    <scope>NUCLEOTIDE SEQUENCE</scope>
    <source>
        <tissue evidence="1">Leaf</tissue>
    </source>
</reference>
<dbReference type="Proteomes" id="UP000634136">
    <property type="component" value="Unassembled WGS sequence"/>
</dbReference>